<dbReference type="Proteomes" id="UP000230557">
    <property type="component" value="Unassembled WGS sequence"/>
</dbReference>
<evidence type="ECO:0000256" key="3">
    <source>
        <dbReference type="ARBA" id="ARBA00022840"/>
    </source>
</evidence>
<evidence type="ECO:0000259" key="5">
    <source>
        <dbReference type="Pfam" id="PF00391"/>
    </source>
</evidence>
<dbReference type="GO" id="GO:0005524">
    <property type="term" value="F:ATP binding"/>
    <property type="evidence" value="ECO:0007669"/>
    <property type="project" value="UniProtKB-KW"/>
</dbReference>
<evidence type="ECO:0000256" key="2">
    <source>
        <dbReference type="ARBA" id="ARBA00022741"/>
    </source>
</evidence>
<dbReference type="InterPro" id="IPR018274">
    <property type="entry name" value="PEP_util_AS"/>
</dbReference>
<dbReference type="EMBL" id="PFAJ01000014">
    <property type="protein sequence ID" value="PIR97505.1"/>
    <property type="molecule type" value="Genomic_DNA"/>
</dbReference>
<dbReference type="InterPro" id="IPR008279">
    <property type="entry name" value="PEP-util_enz_mobile_dom"/>
</dbReference>
<feature type="domain" description="PEP-utilising enzyme mobile" evidence="5">
    <location>
        <begin position="412"/>
        <end position="481"/>
    </location>
</feature>
<evidence type="ECO:0000256" key="1">
    <source>
        <dbReference type="ARBA" id="ARBA00007837"/>
    </source>
</evidence>
<comment type="similarity">
    <text evidence="1">Belongs to the PEP-utilizing enzyme family.</text>
</comment>
<dbReference type="SUPFAM" id="SSF52009">
    <property type="entry name" value="Phosphohistidine domain"/>
    <property type="match status" value="1"/>
</dbReference>
<keyword evidence="4" id="KW-0175">Coiled coil</keyword>
<keyword evidence="3" id="KW-0067">ATP-binding</keyword>
<dbReference type="GO" id="GO:0008986">
    <property type="term" value="F:pyruvate, water dikinase activity"/>
    <property type="evidence" value="ECO:0007669"/>
    <property type="project" value="InterPro"/>
</dbReference>
<dbReference type="PANTHER" id="PTHR43030">
    <property type="entry name" value="PHOSPHOENOLPYRUVATE SYNTHASE"/>
    <property type="match status" value="1"/>
</dbReference>
<protein>
    <recommendedName>
        <fullName evidence="5">PEP-utilising enzyme mobile domain-containing protein</fullName>
    </recommendedName>
</protein>
<feature type="coiled-coil region" evidence="4">
    <location>
        <begin position="246"/>
        <end position="273"/>
    </location>
</feature>
<dbReference type="PANTHER" id="PTHR43030:SF1">
    <property type="entry name" value="PHOSPHOENOLPYRUVATE SYNTHASE"/>
    <property type="match status" value="1"/>
</dbReference>
<keyword evidence="2" id="KW-0547">Nucleotide-binding</keyword>
<evidence type="ECO:0000313" key="6">
    <source>
        <dbReference type="EMBL" id="PIR97505.1"/>
    </source>
</evidence>
<evidence type="ECO:0000256" key="4">
    <source>
        <dbReference type="SAM" id="Coils"/>
    </source>
</evidence>
<dbReference type="Pfam" id="PF00391">
    <property type="entry name" value="PEP-utilizers"/>
    <property type="match status" value="1"/>
</dbReference>
<comment type="caution">
    <text evidence="6">The sequence shown here is derived from an EMBL/GenBank/DDBJ whole genome shotgun (WGS) entry which is preliminary data.</text>
</comment>
<dbReference type="AlphaFoldDB" id="A0A2H0VEI3"/>
<organism evidence="6 7">
    <name type="scientific">Candidatus Doudnabacteria bacterium CG10_big_fil_rev_8_21_14_0_10_41_10</name>
    <dbReference type="NCBI Taxonomy" id="1974551"/>
    <lineage>
        <taxon>Bacteria</taxon>
        <taxon>Candidatus Doudnaibacteriota</taxon>
    </lineage>
</organism>
<name>A0A2H0VEI3_9BACT</name>
<accession>A0A2H0VEI3</accession>
<evidence type="ECO:0000313" key="7">
    <source>
        <dbReference type="Proteomes" id="UP000230557"/>
    </source>
</evidence>
<reference evidence="7" key="1">
    <citation type="submission" date="2017-09" db="EMBL/GenBank/DDBJ databases">
        <title>Depth-based differentiation of microbial function through sediment-hosted aquifers and enrichment of novel symbionts in the deep terrestrial subsurface.</title>
        <authorList>
            <person name="Probst A.J."/>
            <person name="Ladd B."/>
            <person name="Jarett J.K."/>
            <person name="Geller-Mcgrath D.E."/>
            <person name="Sieber C.M.K."/>
            <person name="Emerson J.B."/>
            <person name="Anantharaman K."/>
            <person name="Thomas B.C."/>
            <person name="Malmstrom R."/>
            <person name="Stieglmeier M."/>
            <person name="Klingl A."/>
            <person name="Woyke T."/>
            <person name="Ryan C.M."/>
            <person name="Banfield J.F."/>
        </authorList>
    </citation>
    <scope>NUCLEOTIDE SEQUENCE [LARGE SCALE GENOMIC DNA]</scope>
</reference>
<proteinExistence type="inferred from homology"/>
<dbReference type="InterPro" id="IPR006319">
    <property type="entry name" value="PEP_synth"/>
</dbReference>
<gene>
    <name evidence="6" type="ORF">COT91_01040</name>
</gene>
<dbReference type="InterPro" id="IPR036637">
    <property type="entry name" value="Phosphohistidine_dom_sf"/>
</dbReference>
<dbReference type="PROSITE" id="PS00370">
    <property type="entry name" value="PEP_ENZYMES_PHOS_SITE"/>
    <property type="match status" value="1"/>
</dbReference>
<dbReference type="Gene3D" id="3.50.30.10">
    <property type="entry name" value="Phosphohistidine domain"/>
    <property type="match status" value="1"/>
</dbReference>
<sequence>MKKNFVKFIIEENNINYFGWSLVTDGFFMPLVKKYLGKSLDFQLYKIEKDHGQWGPDYDKWLDLGKHTLVLLGNKKIDLKKILQHHTNLKRQIIKTIDELEKAGYKNITLDEYFKYFEKLSRLMLEMNAVGFIPVISDFEHFYLSNKLNSILTQKNLKMDEISKIVSVLISNTKETEFWKEHLKLLKICVKYKNYKKIIQSSEFQTHALEYCWLHYNYQGPISKKEDFEKKVKEILKNKLTSARQLRAHKNYLQALKKEQRRIEKKLALTTLEHYLFEAARVFLYLKSSRIEVRHRTQFIFDNIFREIGMRNNIPVSVFRYSARDEILSCLSGKKINLKKIQTRKRLLLRIIEGRKGRFVEPTNIKKVLKKTLFQEKLKKTDIMEGQIAFKGVVSGKVKIVNKIADIKKVKVGDILVSIATSPDVLPAMIKASAFVTDSGGITSHAAIIARELKKPCVIGTKLATKVLQDGDLVEVDAQRGIVRKIK</sequence>